<sequence length="230" mass="23944">MRSIRSPRMPRTAAAAVAAAAAVLTLVPATAAQAAPVPAPTPVSVSGSPAAPAASAPGGNSAILGIDYATWQRDVAAVIDAARPAIEARIAASPAGEKPALVLDIDNTSLETDFHWFWTFPTPAISKVRALTQYAHARGVAVFFVTARPGIIESLTERNLKAVGYPVSGLYVRDLPDLFDEVSAYKTGKRAEIEARGYTIIANIGNSATDLVGGHAERTVKLPDYGGKLS</sequence>
<comment type="caution">
    <text evidence="4">The sequence shown here is derived from an EMBL/GenBank/DDBJ whole genome shotgun (WGS) entry which is preliminary data.</text>
</comment>
<feature type="signal peptide" evidence="3">
    <location>
        <begin position="1"/>
        <end position="34"/>
    </location>
</feature>
<dbReference type="Proteomes" id="UP001519310">
    <property type="component" value="Unassembled WGS sequence"/>
</dbReference>
<dbReference type="Gene3D" id="3.40.50.1000">
    <property type="entry name" value="HAD superfamily/HAD-like"/>
    <property type="match status" value="1"/>
</dbReference>
<evidence type="ECO:0000256" key="3">
    <source>
        <dbReference type="SAM" id="SignalP"/>
    </source>
</evidence>
<dbReference type="PANTHER" id="PTHR31284">
    <property type="entry name" value="ACID PHOSPHATASE-LIKE PROTEIN"/>
    <property type="match status" value="1"/>
</dbReference>
<dbReference type="EMBL" id="JAGGLQ010000003">
    <property type="protein sequence ID" value="MBP2036646.1"/>
    <property type="molecule type" value="Genomic_DNA"/>
</dbReference>
<evidence type="ECO:0000313" key="5">
    <source>
        <dbReference type="Proteomes" id="UP001519310"/>
    </source>
</evidence>
<evidence type="ECO:0000256" key="2">
    <source>
        <dbReference type="SAM" id="MobiDB-lite"/>
    </source>
</evidence>
<feature type="region of interest" description="Disordered" evidence="2">
    <location>
        <begin position="37"/>
        <end position="57"/>
    </location>
</feature>
<dbReference type="Pfam" id="PF03767">
    <property type="entry name" value="Acid_phosphat_B"/>
    <property type="match status" value="1"/>
</dbReference>
<name>A0ABS4L3H2_STRAV</name>
<keyword evidence="1 3" id="KW-0732">Signal</keyword>
<feature type="chain" id="PRO_5045323849" description="Acid phosphatase of HAD superfamily subfamily IIIB" evidence="3">
    <location>
        <begin position="35"/>
        <end position="230"/>
    </location>
</feature>
<gene>
    <name evidence="4" type="ORF">J2Z77_002437</name>
</gene>
<evidence type="ECO:0000313" key="4">
    <source>
        <dbReference type="EMBL" id="MBP2036646.1"/>
    </source>
</evidence>
<dbReference type="RefSeq" id="WP_229920030.1">
    <property type="nucleotide sequence ID" value="NZ_BMVL01000001.1"/>
</dbReference>
<dbReference type="InterPro" id="IPR036412">
    <property type="entry name" value="HAD-like_sf"/>
</dbReference>
<proteinExistence type="predicted"/>
<dbReference type="SUPFAM" id="SSF56784">
    <property type="entry name" value="HAD-like"/>
    <property type="match status" value="1"/>
</dbReference>
<keyword evidence="5" id="KW-1185">Reference proteome</keyword>
<organism evidence="4 5">
    <name type="scientific">Streptomyces avidinii</name>
    <dbReference type="NCBI Taxonomy" id="1895"/>
    <lineage>
        <taxon>Bacteria</taxon>
        <taxon>Bacillati</taxon>
        <taxon>Actinomycetota</taxon>
        <taxon>Actinomycetes</taxon>
        <taxon>Kitasatosporales</taxon>
        <taxon>Streptomycetaceae</taxon>
        <taxon>Streptomyces</taxon>
    </lineage>
</organism>
<protein>
    <recommendedName>
        <fullName evidence="6">Acid phosphatase of HAD superfamily subfamily IIIB</fullName>
    </recommendedName>
</protein>
<dbReference type="InterPro" id="IPR023214">
    <property type="entry name" value="HAD_sf"/>
</dbReference>
<reference evidence="4 5" key="1">
    <citation type="submission" date="2021-03" db="EMBL/GenBank/DDBJ databases">
        <title>Genomic Encyclopedia of Type Strains, Phase IV (KMG-IV): sequencing the most valuable type-strain genomes for metagenomic binning, comparative biology and taxonomic classification.</title>
        <authorList>
            <person name="Goeker M."/>
        </authorList>
    </citation>
    <scope>NUCLEOTIDE SEQUENCE [LARGE SCALE GENOMIC DNA]</scope>
    <source>
        <strain evidence="4 5">DSM 40526</strain>
    </source>
</reference>
<dbReference type="InterPro" id="IPR005519">
    <property type="entry name" value="Acid_phosphat_B-like"/>
</dbReference>
<evidence type="ECO:0008006" key="6">
    <source>
        <dbReference type="Google" id="ProtNLM"/>
    </source>
</evidence>
<dbReference type="PANTHER" id="PTHR31284:SF10">
    <property type="entry name" value="ACID PHOSPHATASE-LIKE PROTEIN"/>
    <property type="match status" value="1"/>
</dbReference>
<evidence type="ECO:0000256" key="1">
    <source>
        <dbReference type="ARBA" id="ARBA00022729"/>
    </source>
</evidence>
<accession>A0ABS4L3H2</accession>